<dbReference type="EMBL" id="KQ978683">
    <property type="protein sequence ID" value="KYN29313.1"/>
    <property type="molecule type" value="Genomic_DNA"/>
</dbReference>
<keyword evidence="2" id="KW-1185">Reference proteome</keyword>
<name>A0A151JQ03_9HYME</name>
<sequence>MEMAQEPSNLIENRCYLPHHGVLRESRATTKLRVVFNGSQRTTSHQFGQSNHDVQDVVREYFSMDRHANVECFYLCQTYARIPEHLICDNANRLILFKKDGTNLKRVYNDQVNTDMSYDEFCTLCRDCWHQKYGFLVIDKVSALTNMKVDTERDLTKGISRYRKVVSCCRYFARDEHGRFAQA</sequence>
<protein>
    <submittedName>
        <fullName evidence="1">Uncharacterized protein</fullName>
    </submittedName>
</protein>
<proteinExistence type="predicted"/>
<gene>
    <name evidence="1" type="ORF">ALC57_01253</name>
</gene>
<organism evidence="1 2">
    <name type="scientific">Trachymyrmex cornetzi</name>
    <dbReference type="NCBI Taxonomy" id="471704"/>
    <lineage>
        <taxon>Eukaryota</taxon>
        <taxon>Metazoa</taxon>
        <taxon>Ecdysozoa</taxon>
        <taxon>Arthropoda</taxon>
        <taxon>Hexapoda</taxon>
        <taxon>Insecta</taxon>
        <taxon>Pterygota</taxon>
        <taxon>Neoptera</taxon>
        <taxon>Endopterygota</taxon>
        <taxon>Hymenoptera</taxon>
        <taxon>Apocrita</taxon>
        <taxon>Aculeata</taxon>
        <taxon>Formicoidea</taxon>
        <taxon>Formicidae</taxon>
        <taxon>Myrmicinae</taxon>
        <taxon>Trachymyrmex</taxon>
    </lineage>
</organism>
<evidence type="ECO:0000313" key="2">
    <source>
        <dbReference type="Proteomes" id="UP000078492"/>
    </source>
</evidence>
<dbReference type="AlphaFoldDB" id="A0A151JQ03"/>
<accession>A0A151JQ03</accession>
<evidence type="ECO:0000313" key="1">
    <source>
        <dbReference type="EMBL" id="KYN29313.1"/>
    </source>
</evidence>
<dbReference type="Proteomes" id="UP000078492">
    <property type="component" value="Unassembled WGS sequence"/>
</dbReference>
<reference evidence="1 2" key="1">
    <citation type="submission" date="2015-09" db="EMBL/GenBank/DDBJ databases">
        <title>Trachymyrmex cornetzi WGS genome.</title>
        <authorList>
            <person name="Nygaard S."/>
            <person name="Hu H."/>
            <person name="Boomsma J."/>
            <person name="Zhang G."/>
        </authorList>
    </citation>
    <scope>NUCLEOTIDE SEQUENCE [LARGE SCALE GENOMIC DNA]</scope>
    <source>
        <strain evidence="1">Tcor2-1</strain>
        <tissue evidence="1">Whole body</tissue>
    </source>
</reference>